<dbReference type="CDD" id="cd03135">
    <property type="entry name" value="GATase1_DJ-1"/>
    <property type="match status" value="1"/>
</dbReference>
<evidence type="ECO:0000313" key="2">
    <source>
        <dbReference type="EMBL" id="OGF20748.1"/>
    </source>
</evidence>
<accession>A0A1F5S215</accession>
<dbReference type="SUPFAM" id="SSF52317">
    <property type="entry name" value="Class I glutamine amidotransferase-like"/>
    <property type="match status" value="1"/>
</dbReference>
<dbReference type="AlphaFoldDB" id="A0A1F5S215"/>
<dbReference type="EMBL" id="MFGA01000020">
    <property type="protein sequence ID" value="OGF20748.1"/>
    <property type="molecule type" value="Genomic_DNA"/>
</dbReference>
<evidence type="ECO:0000259" key="1">
    <source>
        <dbReference type="Pfam" id="PF01965"/>
    </source>
</evidence>
<proteinExistence type="predicted"/>
<dbReference type="Proteomes" id="UP000177407">
    <property type="component" value="Unassembled WGS sequence"/>
</dbReference>
<gene>
    <name evidence="2" type="ORF">A2257_03170</name>
</gene>
<dbReference type="InterPro" id="IPR002818">
    <property type="entry name" value="DJ-1/PfpI"/>
</dbReference>
<dbReference type="PANTHER" id="PTHR48094:SF12">
    <property type="entry name" value="PARKINSON DISEASE PROTEIN 7 HOMOLOG"/>
    <property type="match status" value="1"/>
</dbReference>
<organism evidence="2 3">
    <name type="scientific">Candidatus Falkowbacteria bacterium RIFOXYA2_FULL_38_12</name>
    <dbReference type="NCBI Taxonomy" id="1797993"/>
    <lineage>
        <taxon>Bacteria</taxon>
        <taxon>Candidatus Falkowiibacteriota</taxon>
    </lineage>
</organism>
<dbReference type="InterPro" id="IPR050325">
    <property type="entry name" value="Prot/Nucl_acid_deglycase"/>
</dbReference>
<dbReference type="Pfam" id="PF01965">
    <property type="entry name" value="DJ-1_PfpI"/>
    <property type="match status" value="1"/>
</dbReference>
<dbReference type="Gene3D" id="3.40.50.880">
    <property type="match status" value="1"/>
</dbReference>
<dbReference type="InterPro" id="IPR029062">
    <property type="entry name" value="Class_I_gatase-like"/>
</dbReference>
<dbReference type="PANTHER" id="PTHR48094">
    <property type="entry name" value="PROTEIN/NUCLEIC ACID DEGLYCASE DJ-1-RELATED"/>
    <property type="match status" value="1"/>
</dbReference>
<comment type="caution">
    <text evidence="2">The sequence shown here is derived from an EMBL/GenBank/DDBJ whole genome shotgun (WGS) entry which is preliminary data.</text>
</comment>
<sequence length="170" mass="18148">MKALIIIAQKDFRDEEFFEPKEILEKNGIEVKVASEELAMAYGKMGGEFMPDLKLEDAKAEDFDAIIFVGGIGAEMYLDDPVAHRLANDFHGTGKIVAAICFAPLILAHAGILNGKKVTAWIGGKEDLEAAHSAVYTGKAVEVDGNIITGSGPAAAKEFGEKIVQALLKG</sequence>
<reference evidence="2 3" key="1">
    <citation type="journal article" date="2016" name="Nat. Commun.">
        <title>Thousands of microbial genomes shed light on interconnected biogeochemical processes in an aquifer system.</title>
        <authorList>
            <person name="Anantharaman K."/>
            <person name="Brown C.T."/>
            <person name="Hug L.A."/>
            <person name="Sharon I."/>
            <person name="Castelle C.J."/>
            <person name="Probst A.J."/>
            <person name="Thomas B.C."/>
            <person name="Singh A."/>
            <person name="Wilkins M.J."/>
            <person name="Karaoz U."/>
            <person name="Brodie E.L."/>
            <person name="Williams K.H."/>
            <person name="Hubbard S.S."/>
            <person name="Banfield J.F."/>
        </authorList>
    </citation>
    <scope>NUCLEOTIDE SEQUENCE [LARGE SCALE GENOMIC DNA]</scope>
</reference>
<name>A0A1F5S215_9BACT</name>
<feature type="domain" description="DJ-1/PfpI" evidence="1">
    <location>
        <begin position="1"/>
        <end position="165"/>
    </location>
</feature>
<protein>
    <recommendedName>
        <fullName evidence="1">DJ-1/PfpI domain-containing protein</fullName>
    </recommendedName>
</protein>
<evidence type="ECO:0000313" key="3">
    <source>
        <dbReference type="Proteomes" id="UP000177407"/>
    </source>
</evidence>
<dbReference type="GO" id="GO:0005737">
    <property type="term" value="C:cytoplasm"/>
    <property type="evidence" value="ECO:0007669"/>
    <property type="project" value="TreeGrafter"/>
</dbReference>